<protein>
    <recommendedName>
        <fullName evidence="4">Outer membrane beta-barrel porin/alpha-amylase</fullName>
    </recommendedName>
</protein>
<accession>A0A4R6XXL0</accession>
<dbReference type="RefSeq" id="WP_099018135.1">
    <property type="nucleotide sequence ID" value="NZ_NIHB01000001.1"/>
</dbReference>
<dbReference type="EMBL" id="SNZB01000001">
    <property type="protein sequence ID" value="TDR23210.1"/>
    <property type="molecule type" value="Genomic_DNA"/>
</dbReference>
<evidence type="ECO:0000313" key="2">
    <source>
        <dbReference type="EMBL" id="TDR23210.1"/>
    </source>
</evidence>
<keyword evidence="3" id="KW-1185">Reference proteome</keyword>
<dbReference type="OrthoDB" id="6196137at2"/>
<organism evidence="2 3">
    <name type="scientific">Marinicella litoralis</name>
    <dbReference type="NCBI Taxonomy" id="644220"/>
    <lineage>
        <taxon>Bacteria</taxon>
        <taxon>Pseudomonadati</taxon>
        <taxon>Pseudomonadota</taxon>
        <taxon>Gammaproteobacteria</taxon>
        <taxon>Lysobacterales</taxon>
        <taxon>Marinicellaceae</taxon>
        <taxon>Marinicella</taxon>
    </lineage>
</organism>
<feature type="chain" id="PRO_5020299022" description="Outer membrane beta-barrel porin/alpha-amylase" evidence="1">
    <location>
        <begin position="23"/>
        <end position="254"/>
    </location>
</feature>
<reference evidence="2 3" key="1">
    <citation type="submission" date="2019-03" db="EMBL/GenBank/DDBJ databases">
        <title>Genomic Encyclopedia of Type Strains, Phase IV (KMG-IV): sequencing the most valuable type-strain genomes for metagenomic binning, comparative biology and taxonomic classification.</title>
        <authorList>
            <person name="Goeker M."/>
        </authorList>
    </citation>
    <scope>NUCLEOTIDE SEQUENCE [LARGE SCALE GENOMIC DNA]</scope>
    <source>
        <strain evidence="2 3">DSM 25488</strain>
    </source>
</reference>
<evidence type="ECO:0000256" key="1">
    <source>
        <dbReference type="SAM" id="SignalP"/>
    </source>
</evidence>
<proteinExistence type="predicted"/>
<dbReference type="AlphaFoldDB" id="A0A4R6XXL0"/>
<name>A0A4R6XXL0_9GAMM</name>
<evidence type="ECO:0008006" key="4">
    <source>
        <dbReference type="Google" id="ProtNLM"/>
    </source>
</evidence>
<sequence length="254" mass="28217">MFLKSKCKGLLCTLAFAGLAQAQDVKPFQPFEISVNKSLSSPTFSAMDRESFFQNSLQSNHSGFDFLNPQKKGYHLSTKSDGMFGEELIVGMKFADWLTLRLNVIDEDQAFDLFSGPSMSHQSGQAATDLMGYQVGVSSVLNLSNKWRLGIDVGMGRVGGEWLGLYQDQVETTRLGFGIRNSKFGATFQSDFMNGATQNDLEQSTIDLQVDWHFTKDGTISFGARRNIRENTTNGTSLDELTGTVPYIKFKHNL</sequence>
<evidence type="ECO:0000313" key="3">
    <source>
        <dbReference type="Proteomes" id="UP000295724"/>
    </source>
</evidence>
<dbReference type="Proteomes" id="UP000295724">
    <property type="component" value="Unassembled WGS sequence"/>
</dbReference>
<gene>
    <name evidence="2" type="ORF">C8D91_0070</name>
</gene>
<keyword evidence="1" id="KW-0732">Signal</keyword>
<comment type="caution">
    <text evidence="2">The sequence shown here is derived from an EMBL/GenBank/DDBJ whole genome shotgun (WGS) entry which is preliminary data.</text>
</comment>
<feature type="signal peptide" evidence="1">
    <location>
        <begin position="1"/>
        <end position="22"/>
    </location>
</feature>